<accession>E9B832</accession>
<evidence type="ECO:0000313" key="3">
    <source>
        <dbReference type="Proteomes" id="UP000008980"/>
    </source>
</evidence>
<proteinExistence type="predicted"/>
<protein>
    <submittedName>
        <fullName evidence="2">Uncharacterized protein</fullName>
    </submittedName>
</protein>
<feature type="non-terminal residue" evidence="2">
    <location>
        <position position="36"/>
    </location>
</feature>
<name>E9B832_LEIDO</name>
<gene>
    <name evidence="2" type="ORF">LDBPK_040670</name>
</gene>
<evidence type="ECO:0000256" key="1">
    <source>
        <dbReference type="SAM" id="MobiDB-lite"/>
    </source>
</evidence>
<dbReference type="EMBL" id="FR799591">
    <property type="protein sequence ID" value="CBZ31405.1"/>
    <property type="molecule type" value="Genomic_DNA"/>
</dbReference>
<reference evidence="2 3" key="1">
    <citation type="journal article" date="2011" name="Genome Res.">
        <title>Whole genome sequencing of multiple Leishmania donovani clinical isolates provides insights into population structure and mechanisms of drug resistance.</title>
        <authorList>
            <person name="Downing T."/>
            <person name="Imamura H."/>
            <person name="Decuypere S."/>
            <person name="Clark T.G."/>
            <person name="Coombs G.H."/>
            <person name="Cotton J.A."/>
            <person name="Hilley J.D."/>
            <person name="de Doncker S."/>
            <person name="Maes I."/>
            <person name="Mottram J.C."/>
            <person name="Quail M.A."/>
            <person name="Rijal S."/>
            <person name="Sanders M."/>
            <person name="Schonian G."/>
            <person name="Stark O."/>
            <person name="Sundar S."/>
            <person name="Vanaerschot M."/>
            <person name="Hertz-Fowler C."/>
            <person name="Dujardin J.C."/>
            <person name="Berriman M."/>
        </authorList>
    </citation>
    <scope>NUCLEOTIDE SEQUENCE [LARGE SCALE GENOMIC DNA]</scope>
    <source>
        <strain evidence="2 3">BPK282A1</strain>
    </source>
</reference>
<feature type="region of interest" description="Disordered" evidence="1">
    <location>
        <begin position="1"/>
        <end position="36"/>
    </location>
</feature>
<dbReference type="VEuPathDB" id="TriTrypDB:LdBPK_040670.1"/>
<dbReference type="Proteomes" id="UP000008980">
    <property type="component" value="Chromosome 4"/>
</dbReference>
<dbReference type="RefSeq" id="XP_003858129.1">
    <property type="nucleotide sequence ID" value="XM_003858081.1"/>
</dbReference>
<evidence type="ECO:0000313" key="2">
    <source>
        <dbReference type="EMBL" id="CBZ31405.1"/>
    </source>
</evidence>
<dbReference type="GeneID" id="13390740"/>
<feature type="compositionally biased region" description="Low complexity" evidence="1">
    <location>
        <begin position="1"/>
        <end position="20"/>
    </location>
</feature>
<dbReference type="AlphaFoldDB" id="E9B832"/>
<reference evidence="3" key="2">
    <citation type="submission" date="2011-02" db="EMBL/GenBank/DDBJ databases">
        <title>Whole genome sequencing of Leishmania donovani clinical lines reveals dynamic variation related to drug resistance.</title>
        <authorList>
            <person name="Downing T."/>
            <person name="Imamura H."/>
            <person name="Sanders M."/>
            <person name="Decuypere S."/>
            <person name="Hertz-Fowler C."/>
            <person name="Clark T.G."/>
            <person name="Rijal S."/>
            <person name="Sundar S."/>
            <person name="Quail M.A."/>
            <person name="De Doncker S."/>
            <person name="Maes I."/>
            <person name="Vanaerschot M."/>
            <person name="Stark O."/>
            <person name="Schonian G."/>
            <person name="Dujardin J.C."/>
            <person name="Berriman M."/>
        </authorList>
    </citation>
    <scope>NUCLEOTIDE SEQUENCE [LARGE SCALE GENOMIC DNA]</scope>
    <source>
        <strain evidence="3">BPK282A1</strain>
    </source>
</reference>
<organism evidence="2 3">
    <name type="scientific">Leishmania donovani</name>
    <dbReference type="NCBI Taxonomy" id="5661"/>
    <lineage>
        <taxon>Eukaryota</taxon>
        <taxon>Discoba</taxon>
        <taxon>Euglenozoa</taxon>
        <taxon>Kinetoplastea</taxon>
        <taxon>Metakinetoplastina</taxon>
        <taxon>Trypanosomatida</taxon>
        <taxon>Trypanosomatidae</taxon>
        <taxon>Leishmaniinae</taxon>
        <taxon>Leishmania</taxon>
    </lineage>
</organism>
<sequence>MARSRAAPRASGGSSHHAAASPPPKKAEPLHQSTPH</sequence>
<dbReference type="KEGG" id="ldo:LDBPK_040670"/>